<evidence type="ECO:0000259" key="5">
    <source>
        <dbReference type="Pfam" id="PF03931"/>
    </source>
</evidence>
<dbReference type="AlphaFoldDB" id="A0A1I7Z7X1"/>
<evidence type="ECO:0000256" key="2">
    <source>
        <dbReference type="ARBA" id="ARBA00009993"/>
    </source>
</evidence>
<reference evidence="7" key="1">
    <citation type="submission" date="2016-11" db="UniProtKB">
        <authorList>
            <consortium name="WormBaseParasite"/>
        </authorList>
    </citation>
    <scope>IDENTIFICATION</scope>
</reference>
<dbReference type="SMART" id="SM00512">
    <property type="entry name" value="Skp1"/>
    <property type="match status" value="1"/>
</dbReference>
<keyword evidence="6" id="KW-1185">Reference proteome</keyword>
<name>A0A1I7Z7X1_9BILA</name>
<evidence type="ECO:0000313" key="7">
    <source>
        <dbReference type="WBParaSite" id="L893_g23672.t1"/>
    </source>
</evidence>
<evidence type="ECO:0000256" key="3">
    <source>
        <dbReference type="ARBA" id="ARBA00021347"/>
    </source>
</evidence>
<dbReference type="WBParaSite" id="L893_g23672.t1">
    <property type="protein sequence ID" value="L893_g23672.t1"/>
    <property type="gene ID" value="L893_g23672"/>
</dbReference>
<dbReference type="InterPro" id="IPR016073">
    <property type="entry name" value="Skp1_comp_POZ"/>
</dbReference>
<dbReference type="Gene3D" id="3.30.710.10">
    <property type="entry name" value="Potassium Channel Kv1.1, Chain A"/>
    <property type="match status" value="1"/>
</dbReference>
<proteinExistence type="inferred from homology"/>
<dbReference type="Pfam" id="PF03931">
    <property type="entry name" value="Skp1_POZ"/>
    <property type="match status" value="1"/>
</dbReference>
<evidence type="ECO:0000313" key="6">
    <source>
        <dbReference type="Proteomes" id="UP000095287"/>
    </source>
</evidence>
<accession>A0A1I7Z7X1</accession>
<sequence length="105" mass="11691">MNASTQTSESSSAVELVTLISAEGERLVLEKAHAERSGTLKDMLSGPRGGDTTLHLPAIRKEILEIVCRYLEYSYIHRDNEDAEDFDFPSEHAQEVLLAAHFLDC</sequence>
<evidence type="ECO:0000256" key="1">
    <source>
        <dbReference type="ARBA" id="ARBA00004123"/>
    </source>
</evidence>
<evidence type="ECO:0000256" key="4">
    <source>
        <dbReference type="ARBA" id="ARBA00023242"/>
    </source>
</evidence>
<dbReference type="PANTHER" id="PTHR20648">
    <property type="entry name" value="ELONGIN-C"/>
    <property type="match status" value="1"/>
</dbReference>
<keyword evidence="4" id="KW-0539">Nucleus</keyword>
<comment type="subcellular location">
    <subcellularLocation>
        <location evidence="1">Nucleus</location>
    </subcellularLocation>
</comment>
<dbReference type="SUPFAM" id="SSF54695">
    <property type="entry name" value="POZ domain"/>
    <property type="match status" value="1"/>
</dbReference>
<dbReference type="InterPro" id="IPR011333">
    <property type="entry name" value="SKP1/BTB/POZ_sf"/>
</dbReference>
<comment type="similarity">
    <text evidence="2">Belongs to the SKP1 family.</text>
</comment>
<protein>
    <recommendedName>
        <fullName evidence="3">Elongin-C</fullName>
    </recommendedName>
</protein>
<dbReference type="GO" id="GO:0006511">
    <property type="term" value="P:ubiquitin-dependent protein catabolic process"/>
    <property type="evidence" value="ECO:0007669"/>
    <property type="project" value="InterPro"/>
</dbReference>
<dbReference type="InterPro" id="IPR039948">
    <property type="entry name" value="ELC1"/>
</dbReference>
<dbReference type="FunFam" id="3.30.710.10:FF:000035">
    <property type="entry name" value="Elongin C transcription elongation factor"/>
    <property type="match status" value="1"/>
</dbReference>
<dbReference type="InterPro" id="IPR001232">
    <property type="entry name" value="SKP1-like"/>
</dbReference>
<dbReference type="GO" id="GO:0005634">
    <property type="term" value="C:nucleus"/>
    <property type="evidence" value="ECO:0007669"/>
    <property type="project" value="UniProtKB-SubCell"/>
</dbReference>
<feature type="domain" description="SKP1 component POZ" evidence="5">
    <location>
        <begin position="16"/>
        <end position="73"/>
    </location>
</feature>
<dbReference type="Proteomes" id="UP000095287">
    <property type="component" value="Unplaced"/>
</dbReference>
<organism evidence="6 7">
    <name type="scientific">Steinernema glaseri</name>
    <dbReference type="NCBI Taxonomy" id="37863"/>
    <lineage>
        <taxon>Eukaryota</taxon>
        <taxon>Metazoa</taxon>
        <taxon>Ecdysozoa</taxon>
        <taxon>Nematoda</taxon>
        <taxon>Chromadorea</taxon>
        <taxon>Rhabditida</taxon>
        <taxon>Tylenchina</taxon>
        <taxon>Panagrolaimomorpha</taxon>
        <taxon>Strongyloidoidea</taxon>
        <taxon>Steinernematidae</taxon>
        <taxon>Steinernema</taxon>
    </lineage>
</organism>